<evidence type="ECO:0000256" key="1">
    <source>
        <dbReference type="ARBA" id="ARBA00022603"/>
    </source>
</evidence>
<dbReference type="GO" id="GO:0046983">
    <property type="term" value="F:protein dimerization activity"/>
    <property type="evidence" value="ECO:0007669"/>
    <property type="project" value="InterPro"/>
</dbReference>
<evidence type="ECO:0000313" key="6">
    <source>
        <dbReference type="EMBL" id="PNG90461.1"/>
    </source>
</evidence>
<keyword evidence="7" id="KW-1185">Reference proteome</keyword>
<dbReference type="GO" id="GO:0008171">
    <property type="term" value="F:O-methyltransferase activity"/>
    <property type="evidence" value="ECO:0007669"/>
    <property type="project" value="InterPro"/>
</dbReference>
<dbReference type="EMBL" id="LJIW01000002">
    <property type="protein sequence ID" value="PNG90461.1"/>
    <property type="molecule type" value="Genomic_DNA"/>
</dbReference>
<dbReference type="PANTHER" id="PTHR43712">
    <property type="entry name" value="PUTATIVE (AFU_ORTHOLOGUE AFUA_4G14580)-RELATED"/>
    <property type="match status" value="1"/>
</dbReference>
<dbReference type="PROSITE" id="PS51683">
    <property type="entry name" value="SAM_OMT_II"/>
    <property type="match status" value="1"/>
</dbReference>
<dbReference type="InterPro" id="IPR016461">
    <property type="entry name" value="COMT-like"/>
</dbReference>
<gene>
    <name evidence="6" type="ORF">SMF913_25926</name>
</gene>
<organism evidence="6 7">
    <name type="scientific">Streptomyces malaysiensis</name>
    <dbReference type="NCBI Taxonomy" id="92644"/>
    <lineage>
        <taxon>Bacteria</taxon>
        <taxon>Bacillati</taxon>
        <taxon>Actinomycetota</taxon>
        <taxon>Actinomycetes</taxon>
        <taxon>Kitasatosporales</taxon>
        <taxon>Streptomycetaceae</taxon>
        <taxon>Streptomyces</taxon>
        <taxon>Streptomyces violaceusniger group</taxon>
    </lineage>
</organism>
<name>A0A2J7YR14_STRMQ</name>
<evidence type="ECO:0000259" key="4">
    <source>
        <dbReference type="Pfam" id="PF00891"/>
    </source>
</evidence>
<evidence type="ECO:0000256" key="3">
    <source>
        <dbReference type="ARBA" id="ARBA00022691"/>
    </source>
</evidence>
<keyword evidence="1" id="KW-0489">Methyltransferase</keyword>
<dbReference type="InterPro" id="IPR036390">
    <property type="entry name" value="WH_DNA-bd_sf"/>
</dbReference>
<dbReference type="Gene3D" id="1.10.10.10">
    <property type="entry name" value="Winged helix-like DNA-binding domain superfamily/Winged helix DNA-binding domain"/>
    <property type="match status" value="1"/>
</dbReference>
<dbReference type="AlphaFoldDB" id="A0A2J7YR14"/>
<evidence type="ECO:0000259" key="5">
    <source>
        <dbReference type="Pfam" id="PF08100"/>
    </source>
</evidence>
<comment type="caution">
    <text evidence="6">The sequence shown here is derived from an EMBL/GenBank/DDBJ whole genome shotgun (WGS) entry which is preliminary data.</text>
</comment>
<dbReference type="GO" id="GO:0032259">
    <property type="term" value="P:methylation"/>
    <property type="evidence" value="ECO:0007669"/>
    <property type="project" value="UniProtKB-KW"/>
</dbReference>
<dbReference type="InterPro" id="IPR012967">
    <property type="entry name" value="COMT_dimerisation"/>
</dbReference>
<feature type="domain" description="O-methyltransferase dimerisation" evidence="5">
    <location>
        <begin position="38"/>
        <end position="107"/>
    </location>
</feature>
<dbReference type="CDD" id="cd02440">
    <property type="entry name" value="AdoMet_MTases"/>
    <property type="match status" value="1"/>
</dbReference>
<evidence type="ECO:0000313" key="7">
    <source>
        <dbReference type="Proteomes" id="UP000236520"/>
    </source>
</evidence>
<accession>A0A2J7YR14</accession>
<reference evidence="6 7" key="1">
    <citation type="submission" date="2015-09" db="EMBL/GenBank/DDBJ databases">
        <title>Genome sequence, genome mining and natural product profiling of a biocontrol bacterium Streptomyces malaysiensis F913.</title>
        <authorList>
            <person name="Xu Y."/>
            <person name="Wei J."/>
            <person name="Xie J."/>
            <person name="Li T."/>
            <person name="Zhou Z."/>
        </authorList>
    </citation>
    <scope>NUCLEOTIDE SEQUENCE [LARGE SCALE GENOMIC DNA]</scope>
    <source>
        <strain evidence="6 7">F913</strain>
    </source>
</reference>
<dbReference type="InterPro" id="IPR029063">
    <property type="entry name" value="SAM-dependent_MTases_sf"/>
</dbReference>
<dbReference type="Gene3D" id="3.40.50.150">
    <property type="entry name" value="Vaccinia Virus protein VP39"/>
    <property type="match status" value="1"/>
</dbReference>
<keyword evidence="2" id="KW-0808">Transferase</keyword>
<proteinExistence type="predicted"/>
<keyword evidence="3" id="KW-0949">S-adenosyl-L-methionine</keyword>
<dbReference type="PANTHER" id="PTHR43712:SF2">
    <property type="entry name" value="O-METHYLTRANSFERASE CICE"/>
    <property type="match status" value="1"/>
</dbReference>
<sequence length="366" mass="39996">MKPKGFAKTTTMRRVMKNEHEDDPVLDRFHFLVNAPALFNAVTTAAELRVFSFLSGKPGAQAEEIRAFSGLPAHQLRVLLQAVCTTGLLERRDGGYHNSAVAEELLAPDGPDSWRHILTGWKEVYYPAFAHMTQALRAGTNTALHIHPGDEPTLYERLAHNPPLEEVFHRAMTAFTLRSVDALIEQPVFGDVQHVLDVGGGDGSTSARLVARHPGMRSTVFDMPSVSRLADGAQDAGHSAGRPDRVDLLAGDIFTDPFPDGPDAVLFSHVLEIFDEEGILHLLGKAYASLPPGGKVLLYGYNVSDDETEGIFGARLGLYFNVLASGRGMAYPARDYERWLGRAGFEEVRTVGGLPYEHGLSLGVKR</sequence>
<dbReference type="Pfam" id="PF08100">
    <property type="entry name" value="Dimerisation"/>
    <property type="match status" value="1"/>
</dbReference>
<dbReference type="InterPro" id="IPR036388">
    <property type="entry name" value="WH-like_DNA-bd_sf"/>
</dbReference>
<evidence type="ECO:0000256" key="2">
    <source>
        <dbReference type="ARBA" id="ARBA00022679"/>
    </source>
</evidence>
<protein>
    <submittedName>
        <fullName evidence="6">Uncharacterized protein</fullName>
    </submittedName>
</protein>
<dbReference type="InterPro" id="IPR001077">
    <property type="entry name" value="COMT_C"/>
</dbReference>
<dbReference type="SUPFAM" id="SSF53335">
    <property type="entry name" value="S-adenosyl-L-methionine-dependent methyltransferases"/>
    <property type="match status" value="1"/>
</dbReference>
<dbReference type="PIRSF" id="PIRSF005739">
    <property type="entry name" value="O-mtase"/>
    <property type="match status" value="1"/>
</dbReference>
<feature type="domain" description="O-methyltransferase C-terminal" evidence="4">
    <location>
        <begin position="129"/>
        <end position="346"/>
    </location>
</feature>
<dbReference type="Pfam" id="PF00891">
    <property type="entry name" value="Methyltransf_2"/>
    <property type="match status" value="1"/>
</dbReference>
<dbReference type="Gene3D" id="1.20.58.1390">
    <property type="match status" value="1"/>
</dbReference>
<dbReference type="SUPFAM" id="SSF46785">
    <property type="entry name" value="Winged helix' DNA-binding domain"/>
    <property type="match status" value="1"/>
</dbReference>
<dbReference type="Proteomes" id="UP000236520">
    <property type="component" value="Unassembled WGS sequence"/>
</dbReference>